<accession>A0A0F9J9B4</accession>
<proteinExistence type="predicted"/>
<protein>
    <submittedName>
        <fullName evidence="1">Uncharacterized protein</fullName>
    </submittedName>
</protein>
<name>A0A0F9J9B4_9ZZZZ</name>
<dbReference type="AlphaFoldDB" id="A0A0F9J9B4"/>
<reference evidence="1" key="1">
    <citation type="journal article" date="2015" name="Nature">
        <title>Complex archaea that bridge the gap between prokaryotes and eukaryotes.</title>
        <authorList>
            <person name="Spang A."/>
            <person name="Saw J.H."/>
            <person name="Jorgensen S.L."/>
            <person name="Zaremba-Niedzwiedzka K."/>
            <person name="Martijn J."/>
            <person name="Lind A.E."/>
            <person name="van Eijk R."/>
            <person name="Schleper C."/>
            <person name="Guy L."/>
            <person name="Ettema T.J."/>
        </authorList>
    </citation>
    <scope>NUCLEOTIDE SEQUENCE</scope>
</reference>
<feature type="non-terminal residue" evidence="1">
    <location>
        <position position="440"/>
    </location>
</feature>
<organism evidence="1">
    <name type="scientific">marine sediment metagenome</name>
    <dbReference type="NCBI Taxonomy" id="412755"/>
    <lineage>
        <taxon>unclassified sequences</taxon>
        <taxon>metagenomes</taxon>
        <taxon>ecological metagenomes</taxon>
    </lineage>
</organism>
<sequence length="440" mass="47577">MLPISDDVKRVWKTGVFPLRSRVEIFFPTSVVSAAGSTEFSSNFPASAVMDGDRTQINAGPFDRTEQGYGPADNLIGKGMWMGKHINHNPEFRFEGADGFSGNAWFSSNYYAELTALVDPLDNPAYVDPHMMALWRMDNVHRDTQPGPGQGGVPDVCVDSSVYANHAIWNIGQGIGYPTTSWWSNHALGWRSMLTGERTASAYVPKSNWAFSGAPVLTHPSRAIANRITAYAAGRNTLNFWIGFTDAGGIVWNQSGNGTAPGKPGITKIGHTVSVLADRVVVTIGGTSSSVIIDTFDISNGGHGNVLTLNDGLPHMLTIIMGKQTGGYWLWEIYVDGEQEADKVVSGGFSPEPMPSEALMYICQNPQNYADGPANTFDGLIQASSWHNWPWYGVDKPDYAPGVVAYNQVKYLWGQGINGILHPGSVVPPVFSGTTILGDL</sequence>
<evidence type="ECO:0000313" key="1">
    <source>
        <dbReference type="EMBL" id="KKM02431.1"/>
    </source>
</evidence>
<dbReference type="EMBL" id="LAZR01016934">
    <property type="protein sequence ID" value="KKM02431.1"/>
    <property type="molecule type" value="Genomic_DNA"/>
</dbReference>
<gene>
    <name evidence="1" type="ORF">LCGC14_1784510</name>
</gene>
<comment type="caution">
    <text evidence="1">The sequence shown here is derived from an EMBL/GenBank/DDBJ whole genome shotgun (WGS) entry which is preliminary data.</text>
</comment>